<sequence length="126" mass="13444">MKKLLLLAALTLPAAALACPVKPGYVANGLFKDASHTTPICGPLYLAFQHSMAGAKWTEMYALDPNRAGDLQVERLLAGLQKSGYRSVKAQKTARSQAYQFQRGAHTITAVVGQSGPVRYLGLAGQ</sequence>
<evidence type="ECO:0000256" key="1">
    <source>
        <dbReference type="SAM" id="SignalP"/>
    </source>
</evidence>
<feature type="chain" id="PRO_5046218585" evidence="1">
    <location>
        <begin position="19"/>
        <end position="126"/>
    </location>
</feature>
<dbReference type="Proteomes" id="UP001401887">
    <property type="component" value="Unassembled WGS sequence"/>
</dbReference>
<dbReference type="EMBL" id="BAABRP010000030">
    <property type="protein sequence ID" value="GAA5514970.1"/>
    <property type="molecule type" value="Genomic_DNA"/>
</dbReference>
<evidence type="ECO:0000313" key="2">
    <source>
        <dbReference type="EMBL" id="GAA5514970.1"/>
    </source>
</evidence>
<protein>
    <submittedName>
        <fullName evidence="2">Uncharacterized protein</fullName>
    </submittedName>
</protein>
<organism evidence="2 3">
    <name type="scientific">Deinococcus carri</name>
    <dbReference type="NCBI Taxonomy" id="1211323"/>
    <lineage>
        <taxon>Bacteria</taxon>
        <taxon>Thermotogati</taxon>
        <taxon>Deinococcota</taxon>
        <taxon>Deinococci</taxon>
        <taxon>Deinococcales</taxon>
        <taxon>Deinococcaceae</taxon>
        <taxon>Deinococcus</taxon>
    </lineage>
</organism>
<evidence type="ECO:0000313" key="3">
    <source>
        <dbReference type="Proteomes" id="UP001401887"/>
    </source>
</evidence>
<dbReference type="PROSITE" id="PS51257">
    <property type="entry name" value="PROKAR_LIPOPROTEIN"/>
    <property type="match status" value="1"/>
</dbReference>
<gene>
    <name evidence="2" type="ORF">Dcar01_03734</name>
</gene>
<name>A0ABP9WER0_9DEIO</name>
<proteinExistence type="predicted"/>
<comment type="caution">
    <text evidence="2">The sequence shown here is derived from an EMBL/GenBank/DDBJ whole genome shotgun (WGS) entry which is preliminary data.</text>
</comment>
<reference evidence="2 3" key="1">
    <citation type="submission" date="2024-02" db="EMBL/GenBank/DDBJ databases">
        <title>Deinococcus carri NBRC 110142.</title>
        <authorList>
            <person name="Ichikawa N."/>
            <person name="Katano-Makiyama Y."/>
            <person name="Hidaka K."/>
        </authorList>
    </citation>
    <scope>NUCLEOTIDE SEQUENCE [LARGE SCALE GENOMIC DNA]</scope>
    <source>
        <strain evidence="2 3">NBRC 110142</strain>
    </source>
</reference>
<feature type="signal peptide" evidence="1">
    <location>
        <begin position="1"/>
        <end position="18"/>
    </location>
</feature>
<keyword evidence="1" id="KW-0732">Signal</keyword>
<accession>A0ABP9WER0</accession>
<keyword evidence="3" id="KW-1185">Reference proteome</keyword>
<dbReference type="RefSeq" id="WP_345468295.1">
    <property type="nucleotide sequence ID" value="NZ_BAABRP010000030.1"/>
</dbReference>